<dbReference type="RefSeq" id="WP_170234248.1">
    <property type="nucleotide sequence ID" value="NZ_BJYT01000033.1"/>
</dbReference>
<dbReference type="EMBL" id="BJYT01000033">
    <property type="protein sequence ID" value="GEO11934.1"/>
    <property type="molecule type" value="Genomic_DNA"/>
</dbReference>
<dbReference type="InterPro" id="IPR045459">
    <property type="entry name" value="DUF5908"/>
</dbReference>
<organism evidence="2 3">
    <name type="scientific">Segetibacter aerophilus</name>
    <dbReference type="NCBI Taxonomy" id="670293"/>
    <lineage>
        <taxon>Bacteria</taxon>
        <taxon>Pseudomonadati</taxon>
        <taxon>Bacteroidota</taxon>
        <taxon>Chitinophagia</taxon>
        <taxon>Chitinophagales</taxon>
        <taxon>Chitinophagaceae</taxon>
        <taxon>Segetibacter</taxon>
    </lineage>
</organism>
<evidence type="ECO:0000256" key="1">
    <source>
        <dbReference type="SAM" id="MobiDB-lite"/>
    </source>
</evidence>
<comment type="caution">
    <text evidence="2">The sequence shown here is derived from an EMBL/GenBank/DDBJ whole genome shotgun (WGS) entry which is preliminary data.</text>
</comment>
<dbReference type="Pfam" id="PF19265">
    <property type="entry name" value="DUF5908"/>
    <property type="match status" value="1"/>
</dbReference>
<name>A0A512BJ00_9BACT</name>
<dbReference type="AlphaFoldDB" id="A0A512BJ00"/>
<feature type="region of interest" description="Disordered" evidence="1">
    <location>
        <begin position="13"/>
        <end position="34"/>
    </location>
</feature>
<keyword evidence="3" id="KW-1185">Reference proteome</keyword>
<evidence type="ECO:0000313" key="2">
    <source>
        <dbReference type="EMBL" id="GEO11934.1"/>
    </source>
</evidence>
<protein>
    <submittedName>
        <fullName evidence="2">Uncharacterized protein</fullName>
    </submittedName>
</protein>
<gene>
    <name evidence="2" type="ORF">SAE01_44300</name>
</gene>
<sequence length="56" mass="6193">MPIEIRELIIRASVGNPNQGGSNNSTANDQEAAPKEEIIKECVGQVMEIIKDKKER</sequence>
<proteinExistence type="predicted"/>
<dbReference type="Proteomes" id="UP000321513">
    <property type="component" value="Unassembled WGS sequence"/>
</dbReference>
<feature type="compositionally biased region" description="Polar residues" evidence="1">
    <location>
        <begin position="15"/>
        <end position="29"/>
    </location>
</feature>
<accession>A0A512BJ00</accession>
<evidence type="ECO:0000313" key="3">
    <source>
        <dbReference type="Proteomes" id="UP000321513"/>
    </source>
</evidence>
<reference evidence="2 3" key="1">
    <citation type="submission" date="2019-07" db="EMBL/GenBank/DDBJ databases">
        <title>Whole genome shotgun sequence of Segetibacter aerophilus NBRC 106135.</title>
        <authorList>
            <person name="Hosoyama A."/>
            <person name="Uohara A."/>
            <person name="Ohji S."/>
            <person name="Ichikawa N."/>
        </authorList>
    </citation>
    <scope>NUCLEOTIDE SEQUENCE [LARGE SCALE GENOMIC DNA]</scope>
    <source>
        <strain evidence="2 3">NBRC 106135</strain>
    </source>
</reference>